<keyword evidence="2" id="KW-1185">Reference proteome</keyword>
<dbReference type="HOGENOM" id="CLU_2334824_0_0_1"/>
<reference evidence="1 2" key="1">
    <citation type="journal article" date="2013" name="Curr. Biol.">
        <title>Shared signatures of parasitism and phylogenomics unite Cryptomycota and microsporidia.</title>
        <authorList>
            <person name="James T.Y."/>
            <person name="Pelin A."/>
            <person name="Bonen L."/>
            <person name="Ahrendt S."/>
            <person name="Sain D."/>
            <person name="Corradi N."/>
            <person name="Stajich J.E."/>
        </authorList>
    </citation>
    <scope>NUCLEOTIDE SEQUENCE [LARGE SCALE GENOMIC DNA]</scope>
    <source>
        <strain evidence="1 2">CSF55</strain>
    </source>
</reference>
<gene>
    <name evidence="1" type="ORF">O9G_001533</name>
</gene>
<proteinExistence type="predicted"/>
<protein>
    <submittedName>
        <fullName evidence="1">Uncharacterized protein</fullName>
    </submittedName>
</protein>
<evidence type="ECO:0000313" key="1">
    <source>
        <dbReference type="EMBL" id="EPZ36549.1"/>
    </source>
</evidence>
<accession>A0A075B4Q9</accession>
<dbReference type="Proteomes" id="UP000030755">
    <property type="component" value="Unassembled WGS sequence"/>
</dbReference>
<dbReference type="EMBL" id="KE560523">
    <property type="protein sequence ID" value="EPZ36549.1"/>
    <property type="molecule type" value="Genomic_DNA"/>
</dbReference>
<evidence type="ECO:0000313" key="2">
    <source>
        <dbReference type="Proteomes" id="UP000030755"/>
    </source>
</evidence>
<sequence>MSPFYVNYNPLLPPFQQQETPRPFAIRLRTLSIVSKYCDLKDCGMGCAEFTELKKSYTLMLPSSPATLQINANKKRVTQREGRTRNLEIKSLTLCRLS</sequence>
<name>A0A075B4Q9_ROZAC</name>
<organism evidence="1 2">
    <name type="scientific">Rozella allomycis (strain CSF55)</name>
    <dbReference type="NCBI Taxonomy" id="988480"/>
    <lineage>
        <taxon>Eukaryota</taxon>
        <taxon>Fungi</taxon>
        <taxon>Fungi incertae sedis</taxon>
        <taxon>Cryptomycota</taxon>
        <taxon>Cryptomycota incertae sedis</taxon>
        <taxon>Rozella</taxon>
    </lineage>
</organism>
<dbReference type="AlphaFoldDB" id="A0A075B4Q9"/>